<gene>
    <name evidence="3" type="ORF">LA5096_02896</name>
</gene>
<dbReference type="InterPro" id="IPR013196">
    <property type="entry name" value="HTH_11"/>
</dbReference>
<dbReference type="InterPro" id="IPR051534">
    <property type="entry name" value="CBASS_pafABC_assoc_protein"/>
</dbReference>
<organism evidence="3 4">
    <name type="scientific">Roseibium album</name>
    <dbReference type="NCBI Taxonomy" id="311410"/>
    <lineage>
        <taxon>Bacteria</taxon>
        <taxon>Pseudomonadati</taxon>
        <taxon>Pseudomonadota</taxon>
        <taxon>Alphaproteobacteria</taxon>
        <taxon>Hyphomicrobiales</taxon>
        <taxon>Stappiaceae</taxon>
        <taxon>Roseibium</taxon>
    </lineage>
</organism>
<dbReference type="Gene3D" id="1.10.10.10">
    <property type="entry name" value="Winged helix-like DNA-binding domain superfamily/Winged helix DNA-binding domain"/>
    <property type="match status" value="1"/>
</dbReference>
<dbReference type="STRING" id="311410.LA5095_01642"/>
<dbReference type="EMBL" id="CXWC01000010">
    <property type="protein sequence ID" value="CTQ71387.1"/>
    <property type="molecule type" value="Genomic_DNA"/>
</dbReference>
<feature type="domain" description="WYL" evidence="2">
    <location>
        <begin position="138"/>
        <end position="203"/>
    </location>
</feature>
<accession>A0A0M7A9V0</accession>
<dbReference type="PROSITE" id="PS52050">
    <property type="entry name" value="WYL"/>
    <property type="match status" value="1"/>
</dbReference>
<dbReference type="Pfam" id="PF08279">
    <property type="entry name" value="HTH_11"/>
    <property type="match status" value="1"/>
</dbReference>
<dbReference type="Proteomes" id="UP000049983">
    <property type="component" value="Unassembled WGS sequence"/>
</dbReference>
<dbReference type="PANTHER" id="PTHR34580">
    <property type="match status" value="1"/>
</dbReference>
<evidence type="ECO:0000259" key="2">
    <source>
        <dbReference type="Pfam" id="PF13280"/>
    </source>
</evidence>
<dbReference type="PANTHER" id="PTHR34580:SF3">
    <property type="entry name" value="PROTEIN PAFB"/>
    <property type="match status" value="1"/>
</dbReference>
<dbReference type="OrthoDB" id="9807255at2"/>
<dbReference type="Pfam" id="PF13280">
    <property type="entry name" value="WYL"/>
    <property type="match status" value="1"/>
</dbReference>
<dbReference type="InterPro" id="IPR036390">
    <property type="entry name" value="WH_DNA-bd_sf"/>
</dbReference>
<evidence type="ECO:0000259" key="1">
    <source>
        <dbReference type="Pfam" id="PF08279"/>
    </source>
</evidence>
<keyword evidence="4" id="KW-1185">Reference proteome</keyword>
<dbReference type="GeneID" id="97670263"/>
<protein>
    <submittedName>
        <fullName evidence="3">HTH domain protein</fullName>
    </submittedName>
</protein>
<feature type="domain" description="Helix-turn-helix type 11" evidence="1">
    <location>
        <begin position="6"/>
        <end position="59"/>
    </location>
</feature>
<evidence type="ECO:0000313" key="4">
    <source>
        <dbReference type="Proteomes" id="UP000049983"/>
    </source>
</evidence>
<dbReference type="InterPro" id="IPR036388">
    <property type="entry name" value="WH-like_DNA-bd_sf"/>
</dbReference>
<dbReference type="SUPFAM" id="SSF46785">
    <property type="entry name" value="Winged helix' DNA-binding domain"/>
    <property type="match status" value="1"/>
</dbReference>
<dbReference type="AlphaFoldDB" id="A0A0M7A9V0"/>
<evidence type="ECO:0000313" key="3">
    <source>
        <dbReference type="EMBL" id="CTQ71387.1"/>
    </source>
</evidence>
<dbReference type="RefSeq" id="WP_082442654.1">
    <property type="nucleotide sequence ID" value="NZ_CANKXR010000008.1"/>
</dbReference>
<sequence length="228" mass="26633">MSRSDRLIRLMQVLRRLPSPVTASRLAEEMEISERSIYRDIQSLRSSGAIIDAEAGFGYTLTEDPSLPPMHFDADEVDALALGLHTVSKLGNSEFTHAAQNALVKLEASLPQNMRQRLRHATVGSHIMRNTPFSEADFSGLRESIWNEQAVFLEYFDLNDRCSKRKVWPLTIYFFNEVQALIAWCCLRQDFRMFRLDRIRSMEFLDEFFRPKRVGLLREYFEREKECE</sequence>
<reference evidence="4" key="1">
    <citation type="submission" date="2015-07" db="EMBL/GenBank/DDBJ databases">
        <authorList>
            <person name="Rodrigo-Torres Lidia"/>
            <person name="Arahal R.David."/>
        </authorList>
    </citation>
    <scope>NUCLEOTIDE SEQUENCE [LARGE SCALE GENOMIC DNA]</scope>
    <source>
        <strain evidence="4">CECT 5096</strain>
    </source>
</reference>
<dbReference type="InterPro" id="IPR026881">
    <property type="entry name" value="WYL_dom"/>
</dbReference>
<name>A0A0M7A9V0_9HYPH</name>
<proteinExistence type="predicted"/>